<reference evidence="3" key="3">
    <citation type="submission" date="2018-08" db="UniProtKB">
        <authorList>
            <consortium name="EnsemblPlants"/>
        </authorList>
    </citation>
    <scope>IDENTIFICATION</scope>
    <source>
        <strain evidence="3">cv. Bd21</strain>
    </source>
</reference>
<protein>
    <submittedName>
        <fullName evidence="2 3">Uncharacterized protein</fullName>
    </submittedName>
</protein>
<keyword evidence="4" id="KW-1185">Reference proteome</keyword>
<reference evidence="2 3" key="1">
    <citation type="journal article" date="2010" name="Nature">
        <title>Genome sequencing and analysis of the model grass Brachypodium distachyon.</title>
        <authorList>
            <consortium name="International Brachypodium Initiative"/>
        </authorList>
    </citation>
    <scope>NUCLEOTIDE SEQUENCE [LARGE SCALE GENOMIC DNA]</scope>
    <source>
        <strain evidence="2 3">Bd21</strain>
    </source>
</reference>
<accession>A0A0Q3H8L8</accession>
<reference evidence="2" key="2">
    <citation type="submission" date="2017-06" db="EMBL/GenBank/DDBJ databases">
        <title>WGS assembly of Brachypodium distachyon.</title>
        <authorList>
            <consortium name="The International Brachypodium Initiative"/>
            <person name="Lucas S."/>
            <person name="Harmon-Smith M."/>
            <person name="Lail K."/>
            <person name="Tice H."/>
            <person name="Grimwood J."/>
            <person name="Bruce D."/>
            <person name="Barry K."/>
            <person name="Shu S."/>
            <person name="Lindquist E."/>
            <person name="Wang M."/>
            <person name="Pitluck S."/>
            <person name="Vogel J.P."/>
            <person name="Garvin D.F."/>
            <person name="Mockler T.C."/>
            <person name="Schmutz J."/>
            <person name="Rokhsar D."/>
            <person name="Bevan M.W."/>
        </authorList>
    </citation>
    <scope>NUCLEOTIDE SEQUENCE</scope>
    <source>
        <strain evidence="2">Bd21</strain>
    </source>
</reference>
<proteinExistence type="predicted"/>
<dbReference type="EnsemblPlants" id="KQK19368">
    <property type="protein sequence ID" value="KQK19368"/>
    <property type="gene ID" value="BRADI_1g47936v3"/>
</dbReference>
<feature type="compositionally biased region" description="Basic and acidic residues" evidence="1">
    <location>
        <begin position="60"/>
        <end position="80"/>
    </location>
</feature>
<name>A0A0Q3H8L8_BRADI</name>
<dbReference type="Proteomes" id="UP000008810">
    <property type="component" value="Chromosome 1"/>
</dbReference>
<dbReference type="EMBL" id="CM000880">
    <property type="protein sequence ID" value="KQK19368.1"/>
    <property type="molecule type" value="Genomic_DNA"/>
</dbReference>
<dbReference type="InParanoid" id="A0A0Q3H8L8"/>
<feature type="region of interest" description="Disordered" evidence="1">
    <location>
        <begin position="49"/>
        <end position="114"/>
    </location>
</feature>
<gene>
    <name evidence="2" type="ORF">BRADI_1g47936v3</name>
</gene>
<evidence type="ECO:0000313" key="2">
    <source>
        <dbReference type="EMBL" id="KQK19368.1"/>
    </source>
</evidence>
<sequence>MAYLLQSFLADSNRRQGMAQVQQLHEYTRFGTLFSAFSSRLLCSRSSAWPSVPHQLGGRGLERADEGRPQHQIWRRKDIGRQPAAAEGAREAALRRRTGREGQRADGERRRDQN</sequence>
<organism evidence="2">
    <name type="scientific">Brachypodium distachyon</name>
    <name type="common">Purple false brome</name>
    <name type="synonym">Trachynia distachya</name>
    <dbReference type="NCBI Taxonomy" id="15368"/>
    <lineage>
        <taxon>Eukaryota</taxon>
        <taxon>Viridiplantae</taxon>
        <taxon>Streptophyta</taxon>
        <taxon>Embryophyta</taxon>
        <taxon>Tracheophyta</taxon>
        <taxon>Spermatophyta</taxon>
        <taxon>Magnoliopsida</taxon>
        <taxon>Liliopsida</taxon>
        <taxon>Poales</taxon>
        <taxon>Poaceae</taxon>
        <taxon>BOP clade</taxon>
        <taxon>Pooideae</taxon>
        <taxon>Stipodae</taxon>
        <taxon>Brachypodieae</taxon>
        <taxon>Brachypodium</taxon>
    </lineage>
</organism>
<evidence type="ECO:0000256" key="1">
    <source>
        <dbReference type="SAM" id="MobiDB-lite"/>
    </source>
</evidence>
<evidence type="ECO:0000313" key="3">
    <source>
        <dbReference type="EnsemblPlants" id="KQK19368"/>
    </source>
</evidence>
<dbReference type="Gramene" id="KQK19368">
    <property type="protein sequence ID" value="KQK19368"/>
    <property type="gene ID" value="BRADI_1g47936v3"/>
</dbReference>
<dbReference type="AlphaFoldDB" id="A0A0Q3H8L8"/>
<feature type="compositionally biased region" description="Basic and acidic residues" evidence="1">
    <location>
        <begin position="88"/>
        <end position="114"/>
    </location>
</feature>
<evidence type="ECO:0000313" key="4">
    <source>
        <dbReference type="Proteomes" id="UP000008810"/>
    </source>
</evidence>